<sequence>MPPKFDLSQLVDVFLRVIDGEVERLPPLFPRSVRRVTNQLGNGACDFVDGTGTRLQVRTYDAMKEVMEEVVPMKSWDAVIVASEEAVKCDDGDCRYDGRDGEPFGTWEERVTMVIGGLIC</sequence>
<protein>
    <submittedName>
        <fullName evidence="1">Uncharacterized protein</fullName>
    </submittedName>
</protein>
<dbReference type="AlphaFoldDB" id="A0AAV2DFH9"/>
<name>A0AAV2DFH9_9ROSI</name>
<gene>
    <name evidence="1" type="ORF">LTRI10_LOCUS13905</name>
</gene>
<organism evidence="1 2">
    <name type="scientific">Linum trigynum</name>
    <dbReference type="NCBI Taxonomy" id="586398"/>
    <lineage>
        <taxon>Eukaryota</taxon>
        <taxon>Viridiplantae</taxon>
        <taxon>Streptophyta</taxon>
        <taxon>Embryophyta</taxon>
        <taxon>Tracheophyta</taxon>
        <taxon>Spermatophyta</taxon>
        <taxon>Magnoliopsida</taxon>
        <taxon>eudicotyledons</taxon>
        <taxon>Gunneridae</taxon>
        <taxon>Pentapetalae</taxon>
        <taxon>rosids</taxon>
        <taxon>fabids</taxon>
        <taxon>Malpighiales</taxon>
        <taxon>Linaceae</taxon>
        <taxon>Linum</taxon>
    </lineage>
</organism>
<evidence type="ECO:0000313" key="2">
    <source>
        <dbReference type="Proteomes" id="UP001497516"/>
    </source>
</evidence>
<keyword evidence="2" id="KW-1185">Reference proteome</keyword>
<dbReference type="Proteomes" id="UP001497516">
    <property type="component" value="Chromosome 2"/>
</dbReference>
<dbReference type="EMBL" id="OZ034815">
    <property type="protein sequence ID" value="CAL1371866.1"/>
    <property type="molecule type" value="Genomic_DNA"/>
</dbReference>
<accession>A0AAV2DFH9</accession>
<proteinExistence type="predicted"/>
<evidence type="ECO:0000313" key="1">
    <source>
        <dbReference type="EMBL" id="CAL1371866.1"/>
    </source>
</evidence>
<reference evidence="1 2" key="1">
    <citation type="submission" date="2024-04" db="EMBL/GenBank/DDBJ databases">
        <authorList>
            <person name="Fracassetti M."/>
        </authorList>
    </citation>
    <scope>NUCLEOTIDE SEQUENCE [LARGE SCALE GENOMIC DNA]</scope>
</reference>